<evidence type="ECO:0000259" key="5">
    <source>
        <dbReference type="Pfam" id="PF10502"/>
    </source>
</evidence>
<dbReference type="NCBIfam" id="TIGR02227">
    <property type="entry name" value="sigpep_I_bact"/>
    <property type="match status" value="1"/>
</dbReference>
<dbReference type="PANTHER" id="PTHR43390">
    <property type="entry name" value="SIGNAL PEPTIDASE I"/>
    <property type="match status" value="1"/>
</dbReference>
<dbReference type="GO" id="GO:0004252">
    <property type="term" value="F:serine-type endopeptidase activity"/>
    <property type="evidence" value="ECO:0007669"/>
    <property type="project" value="InterPro"/>
</dbReference>
<keyword evidence="3" id="KW-0645">Protease</keyword>
<proteinExistence type="inferred from homology"/>
<evidence type="ECO:0000313" key="7">
    <source>
        <dbReference type="Proteomes" id="UP000094764"/>
    </source>
</evidence>
<comment type="caution">
    <text evidence="6">The sequence shown here is derived from an EMBL/GenBank/DDBJ whole genome shotgun (WGS) entry which is preliminary data.</text>
</comment>
<dbReference type="STRING" id="903983.BCR23_08580"/>
<feature type="domain" description="Peptidase S26" evidence="5">
    <location>
        <begin position="73"/>
        <end position="234"/>
    </location>
</feature>
<feature type="transmembrane region" description="Helical" evidence="3">
    <location>
        <begin position="70"/>
        <end position="92"/>
    </location>
</feature>
<evidence type="ECO:0000256" key="4">
    <source>
        <dbReference type="SAM" id="MobiDB-lite"/>
    </source>
</evidence>
<dbReference type="InterPro" id="IPR036286">
    <property type="entry name" value="LexA/Signal_pep-like_sf"/>
</dbReference>
<protein>
    <recommendedName>
        <fullName evidence="3">Signal peptidase I</fullName>
        <ecNumber evidence="3">3.4.21.89</ecNumber>
    </recommendedName>
</protein>
<dbReference type="PRINTS" id="PR00727">
    <property type="entry name" value="LEADERPTASE"/>
</dbReference>
<keyword evidence="3" id="KW-1133">Transmembrane helix</keyword>
<feature type="compositionally biased region" description="Basic residues" evidence="4">
    <location>
        <begin position="20"/>
        <end position="65"/>
    </location>
</feature>
<dbReference type="EMBL" id="MIKB01000015">
    <property type="protein sequence ID" value="OEG15513.1"/>
    <property type="molecule type" value="Genomic_DNA"/>
</dbReference>
<sequence>MNTKKQRLSKGNNKQVTEVKKKKQNGTSVKKVKHKKNKQGVKKYRPQKQKAIRQKKKYKKTSRKKRKQRVLIKEILVTSVISILVLSILFILNVQLPNVEGYSMTPTINDQDWLFVSKRSEIRRFSLISFDSPDKDGSMIRRVIGLPGDELYYQNGSLFINGSEIPERFLSTSLSEVSEDPQTVDFTLEEVTKVAYVPEDSYFVLGDNRLYATDSRYFGFIKKKEITGVVKARIFPIHAMRQF</sequence>
<keyword evidence="3" id="KW-0812">Transmembrane</keyword>
<dbReference type="EC" id="3.4.21.89" evidence="3"/>
<evidence type="ECO:0000256" key="2">
    <source>
        <dbReference type="ARBA" id="ARBA00009370"/>
    </source>
</evidence>
<dbReference type="Gene3D" id="2.10.109.10">
    <property type="entry name" value="Umud Fragment, subunit A"/>
    <property type="match status" value="1"/>
</dbReference>
<dbReference type="GO" id="GO:0006465">
    <property type="term" value="P:signal peptide processing"/>
    <property type="evidence" value="ECO:0007669"/>
    <property type="project" value="InterPro"/>
</dbReference>
<dbReference type="RefSeq" id="WP_069635397.1">
    <property type="nucleotide sequence ID" value="NZ_JXKZ01000010.1"/>
</dbReference>
<dbReference type="GO" id="GO:0009003">
    <property type="term" value="F:signal peptidase activity"/>
    <property type="evidence" value="ECO:0007669"/>
    <property type="project" value="UniProtKB-EC"/>
</dbReference>
<gene>
    <name evidence="6" type="ORF">BCR23_08580</name>
</gene>
<organism evidence="6 7">
    <name type="scientific">Enterococcus quebecensis</name>
    <dbReference type="NCBI Taxonomy" id="903983"/>
    <lineage>
        <taxon>Bacteria</taxon>
        <taxon>Bacillati</taxon>
        <taxon>Bacillota</taxon>
        <taxon>Bacilli</taxon>
        <taxon>Lactobacillales</taxon>
        <taxon>Enterococcaceae</taxon>
        <taxon>Enterococcus</taxon>
    </lineage>
</organism>
<dbReference type="Pfam" id="PF10502">
    <property type="entry name" value="Peptidase_S26"/>
    <property type="match status" value="1"/>
</dbReference>
<reference evidence="7" key="1">
    <citation type="submission" date="2016-09" db="EMBL/GenBank/DDBJ databases">
        <authorList>
            <person name="Gulvik C.A."/>
        </authorList>
    </citation>
    <scope>NUCLEOTIDE SEQUENCE [LARGE SCALE GENOMIC DNA]</scope>
    <source>
        <strain evidence="7">LMG 26306</strain>
    </source>
</reference>
<evidence type="ECO:0000256" key="3">
    <source>
        <dbReference type="RuleBase" id="RU362042"/>
    </source>
</evidence>
<keyword evidence="7" id="KW-1185">Reference proteome</keyword>
<evidence type="ECO:0000256" key="1">
    <source>
        <dbReference type="ARBA" id="ARBA00004401"/>
    </source>
</evidence>
<dbReference type="InterPro" id="IPR019533">
    <property type="entry name" value="Peptidase_S26"/>
</dbReference>
<dbReference type="OrthoDB" id="2188996at2"/>
<comment type="similarity">
    <text evidence="2 3">Belongs to the peptidase S26 family.</text>
</comment>
<evidence type="ECO:0000313" key="6">
    <source>
        <dbReference type="EMBL" id="OEG15513.1"/>
    </source>
</evidence>
<dbReference type="AlphaFoldDB" id="A0A1E5GS17"/>
<dbReference type="Proteomes" id="UP000094764">
    <property type="component" value="Unassembled WGS sequence"/>
</dbReference>
<keyword evidence="3" id="KW-0378">Hydrolase</keyword>
<comment type="subcellular location">
    <subcellularLocation>
        <location evidence="1">Cell membrane</location>
        <topology evidence="1">Single-pass type II membrane protein</topology>
    </subcellularLocation>
    <subcellularLocation>
        <location evidence="3">Membrane</location>
        <topology evidence="3">Single-pass type II membrane protein</topology>
    </subcellularLocation>
</comment>
<dbReference type="PANTHER" id="PTHR43390:SF1">
    <property type="entry name" value="CHLOROPLAST PROCESSING PEPTIDASE"/>
    <property type="match status" value="1"/>
</dbReference>
<keyword evidence="3" id="KW-0472">Membrane</keyword>
<accession>A0A1E5GS17</accession>
<dbReference type="InterPro" id="IPR000223">
    <property type="entry name" value="Pept_S26A_signal_pept_1"/>
</dbReference>
<dbReference type="SUPFAM" id="SSF51306">
    <property type="entry name" value="LexA/Signal peptidase"/>
    <property type="match status" value="1"/>
</dbReference>
<dbReference type="GO" id="GO:0005886">
    <property type="term" value="C:plasma membrane"/>
    <property type="evidence" value="ECO:0007669"/>
    <property type="project" value="UniProtKB-SubCell"/>
</dbReference>
<dbReference type="CDD" id="cd06530">
    <property type="entry name" value="S26_SPase_I"/>
    <property type="match status" value="1"/>
</dbReference>
<feature type="region of interest" description="Disordered" evidence="4">
    <location>
        <begin position="1"/>
        <end position="65"/>
    </location>
</feature>
<comment type="catalytic activity">
    <reaction evidence="3">
        <text>Cleavage of hydrophobic, N-terminal signal or leader sequences from secreted and periplasmic proteins.</text>
        <dbReference type="EC" id="3.4.21.89"/>
    </reaction>
</comment>
<name>A0A1E5GS17_9ENTE</name>